<keyword evidence="3" id="KW-1185">Reference proteome</keyword>
<proteinExistence type="predicted"/>
<accession>A0A1G7GBA0</accession>
<evidence type="ECO:0000313" key="3">
    <source>
        <dbReference type="Proteomes" id="UP000323502"/>
    </source>
</evidence>
<dbReference type="RefSeq" id="WP_160146731.1">
    <property type="nucleotide sequence ID" value="NZ_CP178397.1"/>
</dbReference>
<dbReference type="Proteomes" id="UP000323502">
    <property type="component" value="Unassembled WGS sequence"/>
</dbReference>
<protein>
    <submittedName>
        <fullName evidence="2">Uncharacterized protein</fullName>
    </submittedName>
</protein>
<dbReference type="EMBL" id="WSUT01000005">
    <property type="protein sequence ID" value="MWC42792.1"/>
    <property type="molecule type" value="Genomic_DNA"/>
</dbReference>
<evidence type="ECO:0000313" key="2">
    <source>
        <dbReference type="EMBL" id="SDE85391.1"/>
    </source>
</evidence>
<name>A0A1G7GBA0_9SPHN</name>
<sequence>MNPYSEAQSLLIRARELMDGAGDTLVAAQIELPLESLDRRLEAEAGDVARG</sequence>
<gene>
    <name evidence="1" type="ORF">GQR91_03855</name>
    <name evidence="2" type="ORF">SAMN05216557_101799</name>
</gene>
<organism evidence="2 3">
    <name type="scientific">Sphingomonas carotinifaciens</name>
    <dbReference type="NCBI Taxonomy" id="1166323"/>
    <lineage>
        <taxon>Bacteria</taxon>
        <taxon>Pseudomonadati</taxon>
        <taxon>Pseudomonadota</taxon>
        <taxon>Alphaproteobacteria</taxon>
        <taxon>Sphingomonadales</taxon>
        <taxon>Sphingomonadaceae</taxon>
        <taxon>Sphingomonas</taxon>
    </lineage>
</organism>
<dbReference type="EMBL" id="FNBI01000001">
    <property type="protein sequence ID" value="SDE85391.1"/>
    <property type="molecule type" value="Genomic_DNA"/>
</dbReference>
<dbReference type="AlphaFoldDB" id="A0A1G7GBA0"/>
<reference evidence="2 3" key="1">
    <citation type="submission" date="2016-10" db="EMBL/GenBank/DDBJ databases">
        <authorList>
            <person name="Varghese N."/>
            <person name="Submissions S."/>
        </authorList>
    </citation>
    <scope>NUCLEOTIDE SEQUENCE [LARGE SCALE GENOMIC DNA]</scope>
    <source>
        <strain evidence="2 3">S7-754</strain>
    </source>
</reference>
<evidence type="ECO:0000313" key="4">
    <source>
        <dbReference type="Proteomes" id="UP000436801"/>
    </source>
</evidence>
<reference evidence="1 4" key="2">
    <citation type="submission" date="2019-12" db="EMBL/GenBank/DDBJ databases">
        <authorList>
            <person name="Zheng J."/>
        </authorList>
    </citation>
    <scope>NUCLEOTIDE SEQUENCE [LARGE SCALE GENOMIC DNA]</scope>
    <source>
        <strain evidence="1 4">DSM 27347</strain>
    </source>
</reference>
<dbReference type="Proteomes" id="UP000436801">
    <property type="component" value="Unassembled WGS sequence"/>
</dbReference>
<evidence type="ECO:0000313" key="1">
    <source>
        <dbReference type="EMBL" id="MWC42792.1"/>
    </source>
</evidence>